<protein>
    <recommendedName>
        <fullName evidence="7 9">Uroporphyrinogen-III synthase</fullName>
        <ecNumber evidence="3 9">4.2.1.75</ecNumber>
    </recommendedName>
</protein>
<dbReference type="GO" id="GO:0006782">
    <property type="term" value="P:protoporphyrinogen IX biosynthetic process"/>
    <property type="evidence" value="ECO:0007669"/>
    <property type="project" value="UniProtKB-UniRule"/>
</dbReference>
<dbReference type="EC" id="4.2.1.75" evidence="3 9"/>
<gene>
    <name evidence="11" type="ORF">YC6258_01500</name>
</gene>
<evidence type="ECO:0000256" key="2">
    <source>
        <dbReference type="ARBA" id="ARBA00008133"/>
    </source>
</evidence>
<accession>A0A0C5VJH1</accession>
<evidence type="ECO:0000313" key="11">
    <source>
        <dbReference type="EMBL" id="AJQ93548.1"/>
    </source>
</evidence>
<evidence type="ECO:0000256" key="4">
    <source>
        <dbReference type="ARBA" id="ARBA00023239"/>
    </source>
</evidence>
<dbReference type="EMBL" id="CP007142">
    <property type="protein sequence ID" value="AJQ93548.1"/>
    <property type="molecule type" value="Genomic_DNA"/>
</dbReference>
<reference evidence="11 12" key="1">
    <citation type="submission" date="2014-01" db="EMBL/GenBank/DDBJ databases">
        <title>Full genme sequencing of cellulolytic bacterium Gynuella sunshinyii YC6258T gen. nov., sp. nov.</title>
        <authorList>
            <person name="Khan H."/>
            <person name="Chung E.J."/>
            <person name="Chung Y.R."/>
        </authorList>
    </citation>
    <scope>NUCLEOTIDE SEQUENCE [LARGE SCALE GENOMIC DNA]</scope>
    <source>
        <strain evidence="11 12">YC6258</strain>
    </source>
</reference>
<evidence type="ECO:0000256" key="6">
    <source>
        <dbReference type="ARBA" id="ARBA00037589"/>
    </source>
</evidence>
<name>A0A0C5VJH1_9GAMM</name>
<comment type="similarity">
    <text evidence="2 9">Belongs to the uroporphyrinogen-III synthase family.</text>
</comment>
<dbReference type="Pfam" id="PF02602">
    <property type="entry name" value="HEM4"/>
    <property type="match status" value="1"/>
</dbReference>
<proteinExistence type="inferred from homology"/>
<dbReference type="InterPro" id="IPR036108">
    <property type="entry name" value="4pyrrol_syn_uPrphyn_synt_sf"/>
</dbReference>
<comment type="pathway">
    <text evidence="1 9">Porphyrin-containing compound metabolism; protoporphyrin-IX biosynthesis; coproporphyrinogen-III from 5-aminolevulinate: step 3/4.</text>
</comment>
<dbReference type="GO" id="GO:0006780">
    <property type="term" value="P:uroporphyrinogen III biosynthetic process"/>
    <property type="evidence" value="ECO:0007669"/>
    <property type="project" value="UniProtKB-UniRule"/>
</dbReference>
<evidence type="ECO:0000256" key="8">
    <source>
        <dbReference type="ARBA" id="ARBA00048617"/>
    </source>
</evidence>
<dbReference type="PANTHER" id="PTHR38042">
    <property type="entry name" value="UROPORPHYRINOGEN-III SYNTHASE, CHLOROPLASTIC"/>
    <property type="match status" value="1"/>
</dbReference>
<dbReference type="STRING" id="1445510.YC6258_01500"/>
<dbReference type="PANTHER" id="PTHR38042:SF1">
    <property type="entry name" value="UROPORPHYRINOGEN-III SYNTHASE, CHLOROPLASTIC"/>
    <property type="match status" value="1"/>
</dbReference>
<dbReference type="SUPFAM" id="SSF69618">
    <property type="entry name" value="HemD-like"/>
    <property type="match status" value="1"/>
</dbReference>
<evidence type="ECO:0000256" key="1">
    <source>
        <dbReference type="ARBA" id="ARBA00004772"/>
    </source>
</evidence>
<keyword evidence="5 9" id="KW-0627">Porphyrin biosynthesis</keyword>
<sequence>MVQLLEGQSIAYDHLPLLSIAPKATEQADKELIMNLDQFTGVIVVSPNAARHGLDLIEQYWPQFPARQYWLTNGYGTAKVLEHAGLEVAFPETGTRTEDLLELPELDQIIGQKWLIIKGEGGRDLLKQELEDRGAEVSVLSVYKRSAPEITKAEAAKALADVDTLILTSGEALDNLNKLADIEQLKDKTFIVSSSRMAQMVQERGLTDIVVAKGASDALILQALLKLDEPGTDGQEE</sequence>
<evidence type="ECO:0000256" key="7">
    <source>
        <dbReference type="ARBA" id="ARBA00040167"/>
    </source>
</evidence>
<evidence type="ECO:0000313" key="12">
    <source>
        <dbReference type="Proteomes" id="UP000032266"/>
    </source>
</evidence>
<dbReference type="GO" id="GO:0004852">
    <property type="term" value="F:uroporphyrinogen-III synthase activity"/>
    <property type="evidence" value="ECO:0007669"/>
    <property type="project" value="UniProtKB-UniRule"/>
</dbReference>
<dbReference type="KEGG" id="gsn:YC6258_01500"/>
<comment type="function">
    <text evidence="6 9">Catalyzes cyclization of the linear tetrapyrrole, hydroxymethylbilane, to the macrocyclic uroporphyrinogen III.</text>
</comment>
<evidence type="ECO:0000259" key="10">
    <source>
        <dbReference type="Pfam" id="PF02602"/>
    </source>
</evidence>
<comment type="catalytic activity">
    <reaction evidence="8 9">
        <text>hydroxymethylbilane = uroporphyrinogen III + H2O</text>
        <dbReference type="Rhea" id="RHEA:18965"/>
        <dbReference type="ChEBI" id="CHEBI:15377"/>
        <dbReference type="ChEBI" id="CHEBI:57308"/>
        <dbReference type="ChEBI" id="CHEBI:57845"/>
        <dbReference type="EC" id="4.2.1.75"/>
    </reaction>
</comment>
<evidence type="ECO:0000256" key="9">
    <source>
        <dbReference type="RuleBase" id="RU366031"/>
    </source>
</evidence>
<organism evidence="11 12">
    <name type="scientific">Gynuella sunshinyii YC6258</name>
    <dbReference type="NCBI Taxonomy" id="1445510"/>
    <lineage>
        <taxon>Bacteria</taxon>
        <taxon>Pseudomonadati</taxon>
        <taxon>Pseudomonadota</taxon>
        <taxon>Gammaproteobacteria</taxon>
        <taxon>Oceanospirillales</taxon>
        <taxon>Saccharospirillaceae</taxon>
        <taxon>Gynuella</taxon>
    </lineage>
</organism>
<dbReference type="InterPro" id="IPR003754">
    <property type="entry name" value="4pyrrol_synth_uPrphyn_synth"/>
</dbReference>
<evidence type="ECO:0000256" key="3">
    <source>
        <dbReference type="ARBA" id="ARBA00013109"/>
    </source>
</evidence>
<dbReference type="Proteomes" id="UP000032266">
    <property type="component" value="Chromosome"/>
</dbReference>
<dbReference type="AlphaFoldDB" id="A0A0C5VJH1"/>
<feature type="domain" description="Tetrapyrrole biosynthesis uroporphyrinogen III synthase" evidence="10">
    <location>
        <begin position="2"/>
        <end position="216"/>
    </location>
</feature>
<dbReference type="InterPro" id="IPR039793">
    <property type="entry name" value="UROS/Hem4"/>
</dbReference>
<dbReference type="UniPathway" id="UPA00251">
    <property type="reaction ID" value="UER00320"/>
</dbReference>
<keyword evidence="12" id="KW-1185">Reference proteome</keyword>
<dbReference type="Gene3D" id="3.40.50.10090">
    <property type="match status" value="2"/>
</dbReference>
<evidence type="ECO:0000256" key="5">
    <source>
        <dbReference type="ARBA" id="ARBA00023244"/>
    </source>
</evidence>
<keyword evidence="4 9" id="KW-0456">Lyase</keyword>
<dbReference type="CDD" id="cd06578">
    <property type="entry name" value="HemD"/>
    <property type="match status" value="1"/>
</dbReference>
<dbReference type="HOGENOM" id="CLU_011276_9_4_6"/>